<dbReference type="AlphaFoldDB" id="A0A1H1S0U7"/>
<evidence type="ECO:0000256" key="2">
    <source>
        <dbReference type="ARBA" id="ARBA00022741"/>
    </source>
</evidence>
<accession>A0A1H1S0U7</accession>
<dbReference type="GO" id="GO:0004357">
    <property type="term" value="F:glutamate-cysteine ligase activity"/>
    <property type="evidence" value="ECO:0007669"/>
    <property type="project" value="UniProtKB-UniRule"/>
</dbReference>
<dbReference type="PANTHER" id="PTHR34378">
    <property type="entry name" value="GLUTAMATE--CYSTEINE LIGASE, CHLOROPLASTIC"/>
    <property type="match status" value="1"/>
</dbReference>
<protein>
    <recommendedName>
        <fullName evidence="5">Glutamate--cysteine ligase</fullName>
        <ecNumber evidence="5">6.3.2.2</ecNumber>
    </recommendedName>
</protein>
<dbReference type="Gene3D" id="3.30.590.20">
    <property type="match status" value="1"/>
</dbReference>
<gene>
    <name evidence="6" type="ORF">SAMN04489716_0735</name>
</gene>
<dbReference type="Proteomes" id="UP000198688">
    <property type="component" value="Chromosome I"/>
</dbReference>
<organism evidence="6 7">
    <name type="scientific">Actinoplanes derwentensis</name>
    <dbReference type="NCBI Taxonomy" id="113562"/>
    <lineage>
        <taxon>Bacteria</taxon>
        <taxon>Bacillati</taxon>
        <taxon>Actinomycetota</taxon>
        <taxon>Actinomycetes</taxon>
        <taxon>Micromonosporales</taxon>
        <taxon>Micromonosporaceae</taxon>
        <taxon>Actinoplanes</taxon>
    </lineage>
</organism>
<proteinExistence type="inferred from homology"/>
<dbReference type="SUPFAM" id="SSF55931">
    <property type="entry name" value="Glutamine synthetase/guanido kinase"/>
    <property type="match status" value="1"/>
</dbReference>
<evidence type="ECO:0000256" key="3">
    <source>
        <dbReference type="ARBA" id="ARBA00022840"/>
    </source>
</evidence>
<keyword evidence="2 5" id="KW-0547">Nucleotide-binding</keyword>
<keyword evidence="1 5" id="KW-0436">Ligase</keyword>
<dbReference type="EC" id="6.3.2.2" evidence="5"/>
<dbReference type="PIRSF" id="PIRSF017901">
    <property type="entry name" value="GCL"/>
    <property type="match status" value="1"/>
</dbReference>
<evidence type="ECO:0000313" key="7">
    <source>
        <dbReference type="Proteomes" id="UP000198688"/>
    </source>
</evidence>
<evidence type="ECO:0000256" key="1">
    <source>
        <dbReference type="ARBA" id="ARBA00022598"/>
    </source>
</evidence>
<dbReference type="PANTHER" id="PTHR34378:SF1">
    <property type="entry name" value="GLUTAMATE--CYSTEINE LIGASE, CHLOROPLASTIC"/>
    <property type="match status" value="1"/>
</dbReference>
<dbReference type="STRING" id="113562.SAMN04489716_0735"/>
<dbReference type="InterPro" id="IPR035434">
    <property type="entry name" value="GCL_bact_plant"/>
</dbReference>
<evidence type="ECO:0000313" key="6">
    <source>
        <dbReference type="EMBL" id="SDS41640.1"/>
    </source>
</evidence>
<dbReference type="GO" id="GO:0006750">
    <property type="term" value="P:glutathione biosynthetic process"/>
    <property type="evidence" value="ECO:0007669"/>
    <property type="project" value="UniProtKB-UniRule"/>
</dbReference>
<keyword evidence="7" id="KW-1185">Reference proteome</keyword>
<comment type="catalytic activity">
    <reaction evidence="4 5">
        <text>L-cysteine + L-glutamate + ATP = gamma-L-glutamyl-L-cysteine + ADP + phosphate + H(+)</text>
        <dbReference type="Rhea" id="RHEA:13285"/>
        <dbReference type="ChEBI" id="CHEBI:15378"/>
        <dbReference type="ChEBI" id="CHEBI:29985"/>
        <dbReference type="ChEBI" id="CHEBI:30616"/>
        <dbReference type="ChEBI" id="CHEBI:35235"/>
        <dbReference type="ChEBI" id="CHEBI:43474"/>
        <dbReference type="ChEBI" id="CHEBI:58173"/>
        <dbReference type="ChEBI" id="CHEBI:456216"/>
        <dbReference type="EC" id="6.3.2.2"/>
    </reaction>
</comment>
<dbReference type="Pfam" id="PF04107">
    <property type="entry name" value="GCS2"/>
    <property type="match status" value="1"/>
</dbReference>
<evidence type="ECO:0000256" key="4">
    <source>
        <dbReference type="ARBA" id="ARBA00048819"/>
    </source>
</evidence>
<evidence type="ECO:0000256" key="5">
    <source>
        <dbReference type="PIRNR" id="PIRNR017901"/>
    </source>
</evidence>
<comment type="function">
    <text evidence="5">Catalyzes the synthesis of gamma-glutamylcysteine (gamma-GC).</text>
</comment>
<dbReference type="InterPro" id="IPR014746">
    <property type="entry name" value="Gln_synth/guanido_kin_cat_dom"/>
</dbReference>
<reference evidence="6 7" key="1">
    <citation type="submission" date="2016-10" db="EMBL/GenBank/DDBJ databases">
        <authorList>
            <person name="de Groot N.N."/>
        </authorList>
    </citation>
    <scope>NUCLEOTIDE SEQUENCE [LARGE SCALE GENOMIC DNA]</scope>
    <source>
        <strain evidence="6 7">DSM 43941</strain>
    </source>
</reference>
<comment type="similarity">
    <text evidence="5">Belongs to the glutamate--cysteine ligase type 2 family. EgtA subfamily.</text>
</comment>
<dbReference type="GO" id="GO:0005524">
    <property type="term" value="F:ATP binding"/>
    <property type="evidence" value="ECO:0007669"/>
    <property type="project" value="UniProtKB-UniRule"/>
</dbReference>
<name>A0A1H1S0U7_9ACTN</name>
<dbReference type="EMBL" id="LT629758">
    <property type="protein sequence ID" value="SDS41640.1"/>
    <property type="molecule type" value="Genomic_DNA"/>
</dbReference>
<keyword evidence="3 5" id="KW-0067">ATP-binding</keyword>
<dbReference type="InterPro" id="IPR006336">
    <property type="entry name" value="GCS2"/>
</dbReference>
<sequence length="455" mass="49621">MLECVEPGSSLSRSELRSSFIEAATDAERVGIEVESAILNPVTGASIPYEGSRGIRVYLETIQAQFGGTVCVENGNLLGLGFPDGSSLSLEHGGAIEYSSSPCANATGAVGQTYEMYRRLAAVADELDLALVPGGNFPFTGRSDVSWVPHLRGPIMRGYFRSLGAAGSHGPDIMSRTLSTQVTFDYSDEDDLIDKLGMQSAVSTFATAMFVNSPLESGQVSQSLSRRMDYWAGADARRTGIIPPALTDSLSIDALVDWSMSQPLMYRRHADGRCSVAPTAPFGSLLASGFGDGTYPDVADWRSHLTQVISDVRVRRTLEIRAMDGPSFETFSSVPAFWTGLTYDASARRQAWELVGEFTRDQHTAARLQIAKYGTGATIAGQPIKPFLAELLQLSRQGLTTRVKDGVENPAILTWLDPLFDIVETGRTMAHVCRDLWQNAFSHDVRKYIDFYRVR</sequence>